<dbReference type="InterPro" id="IPR005135">
    <property type="entry name" value="Endo/exonuclease/phosphatase"/>
</dbReference>
<dbReference type="Gene3D" id="3.60.10.10">
    <property type="entry name" value="Endonuclease/exonuclease/phosphatase"/>
    <property type="match status" value="1"/>
</dbReference>
<dbReference type="InterPro" id="IPR036691">
    <property type="entry name" value="Endo/exonu/phosph_ase_sf"/>
</dbReference>
<dbReference type="SUPFAM" id="SSF56219">
    <property type="entry name" value="DNase I-like"/>
    <property type="match status" value="1"/>
</dbReference>
<dbReference type="EMBL" id="CP020474">
    <property type="protein sequence ID" value="ARE82765.1"/>
    <property type="molecule type" value="Genomic_DNA"/>
</dbReference>
<gene>
    <name evidence="3" type="ORF">ROSMUCSMR3_01271</name>
</gene>
<evidence type="ECO:0000256" key="1">
    <source>
        <dbReference type="SAM" id="MobiDB-lite"/>
    </source>
</evidence>
<proteinExistence type="predicted"/>
<protein>
    <submittedName>
        <fullName evidence="3">Endonuclease/Exonuclease/phosphatase family protein</fullName>
    </submittedName>
</protein>
<dbReference type="KEGG" id="rmm:ROSMUCSMR3_01271"/>
<evidence type="ECO:0000313" key="4">
    <source>
        <dbReference type="Proteomes" id="UP000192273"/>
    </source>
</evidence>
<keyword evidence="3" id="KW-0269">Exonuclease</keyword>
<evidence type="ECO:0000259" key="2">
    <source>
        <dbReference type="Pfam" id="PF03372"/>
    </source>
</evidence>
<keyword evidence="4" id="KW-1185">Reference proteome</keyword>
<dbReference type="Pfam" id="PF03372">
    <property type="entry name" value="Exo_endo_phos"/>
    <property type="match status" value="1"/>
</dbReference>
<keyword evidence="3" id="KW-0255">Endonuclease</keyword>
<name>A0A1V0RMB1_9RHOB</name>
<dbReference type="RefSeq" id="WP_081506784.1">
    <property type="nucleotide sequence ID" value="NZ_CP020474.1"/>
</dbReference>
<organism evidence="3 4">
    <name type="scientific">Roseovarius mucosus</name>
    <dbReference type="NCBI Taxonomy" id="215743"/>
    <lineage>
        <taxon>Bacteria</taxon>
        <taxon>Pseudomonadati</taxon>
        <taxon>Pseudomonadota</taxon>
        <taxon>Alphaproteobacteria</taxon>
        <taxon>Rhodobacterales</taxon>
        <taxon>Roseobacteraceae</taxon>
        <taxon>Roseovarius</taxon>
    </lineage>
</organism>
<dbReference type="OrthoDB" id="292013at2"/>
<evidence type="ECO:0000313" key="3">
    <source>
        <dbReference type="EMBL" id="ARE82765.1"/>
    </source>
</evidence>
<accession>A0A1V0RMB1</accession>
<reference evidence="3 4" key="1">
    <citation type="submission" date="2017-03" db="EMBL/GenBank/DDBJ databases">
        <title>Genome Sequence of Roseovarius mucosus strain SMR3 Isolated from a culture of the Diatom Skeletonema marinoi.</title>
        <authorList>
            <person name="Topel M."/>
            <person name="Pinder M."/>
            <person name="Johansson O.N."/>
            <person name="Kourtchenko O."/>
            <person name="Godhe A."/>
            <person name="Clarke A.K."/>
        </authorList>
    </citation>
    <scope>NUCLEOTIDE SEQUENCE [LARGE SCALE GENOMIC DNA]</scope>
    <source>
        <strain evidence="3 4">SMR3</strain>
    </source>
</reference>
<dbReference type="GO" id="GO:0004527">
    <property type="term" value="F:exonuclease activity"/>
    <property type="evidence" value="ECO:0007669"/>
    <property type="project" value="UniProtKB-KW"/>
</dbReference>
<dbReference type="GO" id="GO:0004519">
    <property type="term" value="F:endonuclease activity"/>
    <property type="evidence" value="ECO:0007669"/>
    <property type="project" value="UniProtKB-KW"/>
</dbReference>
<keyword evidence="3" id="KW-0378">Hydrolase</keyword>
<feature type="region of interest" description="Disordered" evidence="1">
    <location>
        <begin position="249"/>
        <end position="272"/>
    </location>
</feature>
<dbReference type="Proteomes" id="UP000192273">
    <property type="component" value="Chromosome"/>
</dbReference>
<feature type="domain" description="Endonuclease/exonuclease/phosphatase" evidence="2">
    <location>
        <begin position="17"/>
        <end position="314"/>
    </location>
</feature>
<keyword evidence="3" id="KW-0540">Nuclease</keyword>
<sequence length="324" mass="34750">MDLERAGPGLLLRDLRRGEDAQIAAITHVLAQTQPDILVLQGVDYDLDLLALSALRDRISEGGGPRYEHLFARTPNAGLATGLDMDGDGRRGGPRDAQGYGDFTGQGGMAILSRYPVDQPGAQDFSAVLWRDLPGALLPLRDGQPFPSEAAQAVQRLASRGQWVVPVLLPSGALQVMTFHATPPVFDGPEDRNGRRNHDELRFWQLYLDGAFGPPPRGGFVLMGHANLDPEAGGGRPEALRALLADPRLQDPRPLRPGAAEPPLATVHWPPPGPGTRRVSYILPAADLSVTGAGVHWPPEGTPEGDLAATASRHRLVWVDLSLP</sequence>
<dbReference type="AlphaFoldDB" id="A0A1V0RMB1"/>